<keyword evidence="8" id="KW-1133">Transmembrane helix</keyword>
<evidence type="ECO:0000259" key="9">
    <source>
        <dbReference type="PROSITE" id="PS50109"/>
    </source>
</evidence>
<evidence type="ECO:0000256" key="2">
    <source>
        <dbReference type="ARBA" id="ARBA00004236"/>
    </source>
</evidence>
<dbReference type="InterPro" id="IPR050736">
    <property type="entry name" value="Sensor_HK_Regulatory"/>
</dbReference>
<evidence type="ECO:0000256" key="3">
    <source>
        <dbReference type="ARBA" id="ARBA00012438"/>
    </source>
</evidence>
<reference evidence="10" key="1">
    <citation type="journal article" date="2021" name="PeerJ">
        <title>Extensive microbial diversity within the chicken gut microbiome revealed by metagenomics and culture.</title>
        <authorList>
            <person name="Gilroy R."/>
            <person name="Ravi A."/>
            <person name="Getino M."/>
            <person name="Pursley I."/>
            <person name="Horton D.L."/>
            <person name="Alikhan N.F."/>
            <person name="Baker D."/>
            <person name="Gharbi K."/>
            <person name="Hall N."/>
            <person name="Watson M."/>
            <person name="Adriaenssens E.M."/>
            <person name="Foster-Nyarko E."/>
            <person name="Jarju S."/>
            <person name="Secka A."/>
            <person name="Antonio M."/>
            <person name="Oren A."/>
            <person name="Chaudhuri R.R."/>
            <person name="La Ragione R."/>
            <person name="Hildebrand F."/>
            <person name="Pallen M.J."/>
        </authorList>
    </citation>
    <scope>NUCLEOTIDE SEQUENCE</scope>
    <source>
        <strain evidence="10">ChiHjej10B9-743</strain>
    </source>
</reference>
<keyword evidence="4" id="KW-0597">Phosphoprotein</keyword>
<evidence type="ECO:0000256" key="6">
    <source>
        <dbReference type="ARBA" id="ARBA00022777"/>
    </source>
</evidence>
<dbReference type="SMART" id="SM00387">
    <property type="entry name" value="HATPase_c"/>
    <property type="match status" value="1"/>
</dbReference>
<evidence type="ECO:0000256" key="7">
    <source>
        <dbReference type="ARBA" id="ARBA00023012"/>
    </source>
</evidence>
<dbReference type="Pfam" id="PF00512">
    <property type="entry name" value="HisKA"/>
    <property type="match status" value="1"/>
</dbReference>
<proteinExistence type="predicted"/>
<sequence>MTARDGAGGRRRSSGGALRGLFGSLAVRCLAVLAAYALALVGVLMGAGALSEAVFEGAFPSMETVLERQGDLSRDRFGALTGGDLSNCLVVVFDSDGRRLYASSREAAEKIRASDLDVIGDASDGLFYEVFEEPAGDGVRHRVMLCGYDAEDDSKVVSSWCVLDESLKVVEGPLFSGRGSLTPREFGLIKGVYDGRMSISRLDYENDGGDPRTLVLAAPIVSDAGYARVADVASRLWLLAVPLVLLLTAAAALALGRLVRRSARPLDRAIAACRDADARGGAGPVESSRAAGVPAELAVVYDNFRDLMSRLREARDDQRRMVASVSHDLKTPLTVIRGYAQALCEGLVPPDRVDAYHRVIHERALAAADLLEEFSAYARMEHPEHALELVRADVRDLVAASVDEARPLAEQRGCPLETSVGTRGLPALVDEALLRRLLLNLVGNAVEHNPSGTRVRVSCAAEGGRVRVVVADSGVGIPPDLAPHVFEPFVTENTARSTDGGTGLGLTIARRAAELMGGSVGLSTTPEAPWVTEFVVDLPLDAEGEG</sequence>
<dbReference type="PANTHER" id="PTHR43711">
    <property type="entry name" value="TWO-COMPONENT HISTIDINE KINASE"/>
    <property type="match status" value="1"/>
</dbReference>
<keyword evidence="8" id="KW-0472">Membrane</keyword>
<dbReference type="GO" id="GO:0005886">
    <property type="term" value="C:plasma membrane"/>
    <property type="evidence" value="ECO:0007669"/>
    <property type="project" value="UniProtKB-SubCell"/>
</dbReference>
<dbReference type="SUPFAM" id="SSF55874">
    <property type="entry name" value="ATPase domain of HSP90 chaperone/DNA topoisomerase II/histidine kinase"/>
    <property type="match status" value="1"/>
</dbReference>
<evidence type="ECO:0000256" key="1">
    <source>
        <dbReference type="ARBA" id="ARBA00000085"/>
    </source>
</evidence>
<dbReference type="PANTHER" id="PTHR43711:SF28">
    <property type="entry name" value="SENSOR HISTIDINE KINASE YXDK"/>
    <property type="match status" value="1"/>
</dbReference>
<dbReference type="InterPro" id="IPR003661">
    <property type="entry name" value="HisK_dim/P_dom"/>
</dbReference>
<evidence type="ECO:0000256" key="8">
    <source>
        <dbReference type="SAM" id="Phobius"/>
    </source>
</evidence>
<dbReference type="InterPro" id="IPR003594">
    <property type="entry name" value="HATPase_dom"/>
</dbReference>
<protein>
    <recommendedName>
        <fullName evidence="3">histidine kinase</fullName>
        <ecNumber evidence="3">2.7.13.3</ecNumber>
    </recommendedName>
</protein>
<dbReference type="AlphaFoldDB" id="A0A9D2CHE4"/>
<keyword evidence="5" id="KW-0808">Transferase</keyword>
<dbReference type="SUPFAM" id="SSF47384">
    <property type="entry name" value="Homodimeric domain of signal transducing histidine kinase"/>
    <property type="match status" value="1"/>
</dbReference>
<dbReference type="GO" id="GO:0000155">
    <property type="term" value="F:phosphorelay sensor kinase activity"/>
    <property type="evidence" value="ECO:0007669"/>
    <property type="project" value="InterPro"/>
</dbReference>
<dbReference type="PRINTS" id="PR00344">
    <property type="entry name" value="BCTRLSENSOR"/>
</dbReference>
<evidence type="ECO:0000256" key="4">
    <source>
        <dbReference type="ARBA" id="ARBA00022553"/>
    </source>
</evidence>
<dbReference type="Proteomes" id="UP000824133">
    <property type="component" value="Unassembled WGS sequence"/>
</dbReference>
<dbReference type="SMART" id="SM00388">
    <property type="entry name" value="HisKA"/>
    <property type="match status" value="1"/>
</dbReference>
<dbReference type="InterPro" id="IPR004358">
    <property type="entry name" value="Sig_transdc_His_kin-like_C"/>
</dbReference>
<feature type="domain" description="Histidine kinase" evidence="9">
    <location>
        <begin position="324"/>
        <end position="542"/>
    </location>
</feature>
<accession>A0A9D2CHE4</accession>
<feature type="transmembrane region" description="Helical" evidence="8">
    <location>
        <begin position="236"/>
        <end position="259"/>
    </location>
</feature>
<dbReference type="EMBL" id="DXCP01000026">
    <property type="protein sequence ID" value="HIY79500.1"/>
    <property type="molecule type" value="Genomic_DNA"/>
</dbReference>
<organism evidence="10 11">
    <name type="scientific">Candidatus Olsenella excrementavium</name>
    <dbReference type="NCBI Taxonomy" id="2838709"/>
    <lineage>
        <taxon>Bacteria</taxon>
        <taxon>Bacillati</taxon>
        <taxon>Actinomycetota</taxon>
        <taxon>Coriobacteriia</taxon>
        <taxon>Coriobacteriales</taxon>
        <taxon>Atopobiaceae</taxon>
        <taxon>Olsenella</taxon>
    </lineage>
</organism>
<dbReference type="PROSITE" id="PS50109">
    <property type="entry name" value="HIS_KIN"/>
    <property type="match status" value="1"/>
</dbReference>
<evidence type="ECO:0000313" key="11">
    <source>
        <dbReference type="Proteomes" id="UP000824133"/>
    </source>
</evidence>
<comment type="subcellular location">
    <subcellularLocation>
        <location evidence="2">Cell membrane</location>
    </subcellularLocation>
</comment>
<comment type="catalytic activity">
    <reaction evidence="1">
        <text>ATP + protein L-histidine = ADP + protein N-phospho-L-histidine.</text>
        <dbReference type="EC" id="2.7.13.3"/>
    </reaction>
</comment>
<feature type="transmembrane region" description="Helical" evidence="8">
    <location>
        <begin position="21"/>
        <end position="45"/>
    </location>
</feature>
<name>A0A9D2CHE4_9ACTN</name>
<dbReference type="Gene3D" id="1.10.287.130">
    <property type="match status" value="1"/>
</dbReference>
<keyword evidence="8" id="KW-0812">Transmembrane</keyword>
<dbReference type="InterPro" id="IPR036890">
    <property type="entry name" value="HATPase_C_sf"/>
</dbReference>
<dbReference type="InterPro" id="IPR036097">
    <property type="entry name" value="HisK_dim/P_sf"/>
</dbReference>
<reference evidence="10" key="2">
    <citation type="submission" date="2021-04" db="EMBL/GenBank/DDBJ databases">
        <authorList>
            <person name="Gilroy R."/>
        </authorList>
    </citation>
    <scope>NUCLEOTIDE SEQUENCE</scope>
    <source>
        <strain evidence="10">ChiHjej10B9-743</strain>
    </source>
</reference>
<evidence type="ECO:0000256" key="5">
    <source>
        <dbReference type="ARBA" id="ARBA00022679"/>
    </source>
</evidence>
<gene>
    <name evidence="10" type="ORF">IAA42_03590</name>
</gene>
<keyword evidence="6 10" id="KW-0418">Kinase</keyword>
<keyword evidence="7" id="KW-0902">Two-component regulatory system</keyword>
<comment type="caution">
    <text evidence="10">The sequence shown here is derived from an EMBL/GenBank/DDBJ whole genome shotgun (WGS) entry which is preliminary data.</text>
</comment>
<dbReference type="Gene3D" id="3.30.565.10">
    <property type="entry name" value="Histidine kinase-like ATPase, C-terminal domain"/>
    <property type="match status" value="1"/>
</dbReference>
<dbReference type="InterPro" id="IPR005467">
    <property type="entry name" value="His_kinase_dom"/>
</dbReference>
<dbReference type="CDD" id="cd00082">
    <property type="entry name" value="HisKA"/>
    <property type="match status" value="1"/>
</dbReference>
<dbReference type="EC" id="2.7.13.3" evidence="3"/>
<evidence type="ECO:0000313" key="10">
    <source>
        <dbReference type="EMBL" id="HIY79500.1"/>
    </source>
</evidence>
<dbReference type="Pfam" id="PF02518">
    <property type="entry name" value="HATPase_c"/>
    <property type="match status" value="1"/>
</dbReference>